<evidence type="ECO:0000256" key="1">
    <source>
        <dbReference type="ARBA" id="ARBA00004141"/>
    </source>
</evidence>
<dbReference type="SUPFAM" id="SSF103473">
    <property type="entry name" value="MFS general substrate transporter"/>
    <property type="match status" value="1"/>
</dbReference>
<dbReference type="PANTHER" id="PTHR10924:SF6">
    <property type="entry name" value="SOLUTE CARRIER FAMILY 49 MEMBER A3"/>
    <property type="match status" value="1"/>
</dbReference>
<feature type="transmembrane region" description="Helical" evidence="5">
    <location>
        <begin position="177"/>
        <end position="194"/>
    </location>
</feature>
<keyword evidence="7" id="KW-1185">Reference proteome</keyword>
<sequence>MSTKELRIEDHSKLSPTSFCESNTFSSVQEAAKPAAKTSVQAWCLTFTCVMVNCFCAVMWMTASSTPAVMSLWMDISLTKLNWLSNASAICNSIFSLPTAWFYERYGVKTAIILCGAVNAIGCWIRCLAIVVADDKKYIVFMVGQLISSIAGPLVYNISAKFVAVWFAPKDRGLANTILFAGLATAFTIPAFFLPGKPKNPPSVSSTLDRIPFWQGVKIVSRNFQFWSVAIVAASTIGMVFSVSVLIIEAITPYGYTDQQAGLCAAIVVISGCVGGGMTGYWLGKSPQHYMLIRTFTPLVIFTYVMFIFNLMPNSFPTVLTVCILNGLFSYALFPVYLELASEITYPVSESVGSCIIWSMCTTFMLVFSILIDALKAGPDATPPNNMNLSMRVVVGIIAAGNIPVLWMRGNLKRTQIDNQEKNIC</sequence>
<dbReference type="PANTHER" id="PTHR10924">
    <property type="entry name" value="MAJOR FACILITATOR SUPERFAMILY PROTEIN-RELATED"/>
    <property type="match status" value="1"/>
</dbReference>
<feature type="transmembrane region" description="Helical" evidence="5">
    <location>
        <begin position="316"/>
        <end position="336"/>
    </location>
</feature>
<dbReference type="Pfam" id="PF07690">
    <property type="entry name" value="MFS_1"/>
    <property type="match status" value="1"/>
</dbReference>
<evidence type="ECO:0000313" key="6">
    <source>
        <dbReference type="EMBL" id="GAA5809613.1"/>
    </source>
</evidence>
<comment type="caution">
    <text evidence="6">The sequence shown here is derived from an EMBL/GenBank/DDBJ whole genome shotgun (WGS) entry which is preliminary data.</text>
</comment>
<keyword evidence="4 5" id="KW-0472">Membrane</keyword>
<feature type="transmembrane region" description="Helical" evidence="5">
    <location>
        <begin position="226"/>
        <end position="251"/>
    </location>
</feature>
<organism evidence="6 7">
    <name type="scientific">Mucor flavus</name>
    <dbReference type="NCBI Taxonomy" id="439312"/>
    <lineage>
        <taxon>Eukaryota</taxon>
        <taxon>Fungi</taxon>
        <taxon>Fungi incertae sedis</taxon>
        <taxon>Mucoromycota</taxon>
        <taxon>Mucoromycotina</taxon>
        <taxon>Mucoromycetes</taxon>
        <taxon>Mucorales</taxon>
        <taxon>Mucorineae</taxon>
        <taxon>Mucoraceae</taxon>
        <taxon>Mucor</taxon>
    </lineage>
</organism>
<evidence type="ECO:0000256" key="2">
    <source>
        <dbReference type="ARBA" id="ARBA00022692"/>
    </source>
</evidence>
<feature type="transmembrane region" description="Helical" evidence="5">
    <location>
        <begin position="289"/>
        <end position="309"/>
    </location>
</feature>
<accession>A0ABP9YRY4</accession>
<dbReference type="InterPro" id="IPR011701">
    <property type="entry name" value="MFS"/>
</dbReference>
<dbReference type="Gene3D" id="1.20.1250.20">
    <property type="entry name" value="MFS general substrate transporter like domains"/>
    <property type="match status" value="2"/>
</dbReference>
<feature type="transmembrane region" description="Helical" evidence="5">
    <location>
        <begin position="110"/>
        <end position="132"/>
    </location>
</feature>
<evidence type="ECO:0000256" key="3">
    <source>
        <dbReference type="ARBA" id="ARBA00022989"/>
    </source>
</evidence>
<dbReference type="InterPro" id="IPR036259">
    <property type="entry name" value="MFS_trans_sf"/>
</dbReference>
<feature type="transmembrane region" description="Helical" evidence="5">
    <location>
        <begin position="263"/>
        <end position="283"/>
    </location>
</feature>
<feature type="transmembrane region" description="Helical" evidence="5">
    <location>
        <begin position="42"/>
        <end position="63"/>
    </location>
</feature>
<evidence type="ECO:0000256" key="4">
    <source>
        <dbReference type="ARBA" id="ARBA00023136"/>
    </source>
</evidence>
<evidence type="ECO:0000313" key="7">
    <source>
        <dbReference type="Proteomes" id="UP001473302"/>
    </source>
</evidence>
<comment type="subcellular location">
    <subcellularLocation>
        <location evidence="1">Membrane</location>
        <topology evidence="1">Multi-pass membrane protein</topology>
    </subcellularLocation>
</comment>
<evidence type="ECO:0000256" key="5">
    <source>
        <dbReference type="SAM" id="Phobius"/>
    </source>
</evidence>
<keyword evidence="2 5" id="KW-0812">Transmembrane</keyword>
<dbReference type="EMBL" id="BAABUK010000005">
    <property type="protein sequence ID" value="GAA5809613.1"/>
    <property type="molecule type" value="Genomic_DNA"/>
</dbReference>
<feature type="transmembrane region" description="Helical" evidence="5">
    <location>
        <begin position="389"/>
        <end position="407"/>
    </location>
</feature>
<name>A0ABP9YRY4_9FUNG</name>
<gene>
    <name evidence="6" type="ORF">MFLAVUS_003024</name>
</gene>
<feature type="transmembrane region" description="Helical" evidence="5">
    <location>
        <begin position="83"/>
        <end position="103"/>
    </location>
</feature>
<dbReference type="Proteomes" id="UP001473302">
    <property type="component" value="Unassembled WGS sequence"/>
</dbReference>
<keyword evidence="3 5" id="KW-1133">Transmembrane helix</keyword>
<feature type="transmembrane region" description="Helical" evidence="5">
    <location>
        <begin position="356"/>
        <end position="377"/>
    </location>
</feature>
<feature type="transmembrane region" description="Helical" evidence="5">
    <location>
        <begin position="138"/>
        <end position="156"/>
    </location>
</feature>
<reference evidence="6 7" key="1">
    <citation type="submission" date="2024-04" db="EMBL/GenBank/DDBJ databases">
        <title>genome sequences of Mucor flavus KT1a and Helicostylum pulchrum KT1b strains isolated from the surface of a dry-aged beef.</title>
        <authorList>
            <person name="Toyotome T."/>
            <person name="Hosono M."/>
            <person name="Torimaru M."/>
            <person name="Fukuda K."/>
            <person name="Mikami N."/>
        </authorList>
    </citation>
    <scope>NUCLEOTIDE SEQUENCE [LARGE SCALE GENOMIC DNA]</scope>
    <source>
        <strain evidence="6 7">KT1a</strain>
    </source>
</reference>
<dbReference type="InterPro" id="IPR049680">
    <property type="entry name" value="FLVCR1-2_SLC49-like"/>
</dbReference>
<proteinExistence type="predicted"/>
<protein>
    <submittedName>
        <fullName evidence="6">Uncharacterized protein</fullName>
    </submittedName>
</protein>